<accession>A0A370BAY5</accession>
<keyword evidence="1" id="KW-1133">Transmembrane helix</keyword>
<feature type="transmembrane region" description="Helical" evidence="1">
    <location>
        <begin position="174"/>
        <end position="193"/>
    </location>
</feature>
<comment type="caution">
    <text evidence="2">The sequence shown here is derived from an EMBL/GenBank/DDBJ whole genome shotgun (WGS) entry which is preliminary data.</text>
</comment>
<sequence length="260" mass="26233">MTAGPVTRMLRAVLFAAVCVVLAAVGHVWMSGSALPWWALSLAFVATVSAAWAAACRERACSTVTGAVVVAQAALHTGFSLAQALTPSHGSGGVSFARRWLGHLTCGVSAPYGMSGGDAEYLVHAAGSGSAAPAAPPGMPHGAMEGLGHAGHLMSAGADSSAAMAHGPAGVSPAGMLLAHLVAAVLCGVWLAHGERAAFRLLRTFGGWVLAPLRVPLTPPVPCGPPRVCLRGTGTPRRPRRFLLTHSLVSRGPPVVAAVS</sequence>
<feature type="transmembrane region" description="Helical" evidence="1">
    <location>
        <begin position="35"/>
        <end position="55"/>
    </location>
</feature>
<feature type="transmembrane region" description="Helical" evidence="1">
    <location>
        <begin position="12"/>
        <end position="29"/>
    </location>
</feature>
<dbReference type="EMBL" id="QQNA01000085">
    <property type="protein sequence ID" value="RDG37802.1"/>
    <property type="molecule type" value="Genomic_DNA"/>
</dbReference>
<reference evidence="2 3" key="1">
    <citation type="submission" date="2018-07" db="EMBL/GenBank/DDBJ databases">
        <title>Streptomyces species from bats.</title>
        <authorList>
            <person name="Dunlap C."/>
        </authorList>
    </citation>
    <scope>NUCLEOTIDE SEQUENCE [LARGE SCALE GENOMIC DNA]</scope>
    <source>
        <strain evidence="2 3">AC230</strain>
    </source>
</reference>
<dbReference type="AlphaFoldDB" id="A0A370BAY5"/>
<dbReference type="Proteomes" id="UP000253741">
    <property type="component" value="Unassembled WGS sequence"/>
</dbReference>
<dbReference type="OrthoDB" id="4558679at2"/>
<keyword evidence="1" id="KW-0472">Membrane</keyword>
<feature type="transmembrane region" description="Helical" evidence="1">
    <location>
        <begin position="67"/>
        <end position="86"/>
    </location>
</feature>
<evidence type="ECO:0008006" key="4">
    <source>
        <dbReference type="Google" id="ProtNLM"/>
    </source>
</evidence>
<organism evidence="2 3">
    <name type="scientific">Streptomyces corynorhini</name>
    <dbReference type="NCBI Taxonomy" id="2282652"/>
    <lineage>
        <taxon>Bacteria</taxon>
        <taxon>Bacillati</taxon>
        <taxon>Actinomycetota</taxon>
        <taxon>Actinomycetes</taxon>
        <taxon>Kitasatosporales</taxon>
        <taxon>Streptomycetaceae</taxon>
        <taxon>Streptomyces</taxon>
    </lineage>
</organism>
<evidence type="ECO:0000256" key="1">
    <source>
        <dbReference type="SAM" id="Phobius"/>
    </source>
</evidence>
<evidence type="ECO:0000313" key="3">
    <source>
        <dbReference type="Proteomes" id="UP000253741"/>
    </source>
</evidence>
<evidence type="ECO:0000313" key="2">
    <source>
        <dbReference type="EMBL" id="RDG37802.1"/>
    </source>
</evidence>
<protein>
    <recommendedName>
        <fullName evidence="4">PE-PGRS family protein</fullName>
    </recommendedName>
</protein>
<proteinExistence type="predicted"/>
<dbReference type="RefSeq" id="WP_114623854.1">
    <property type="nucleotide sequence ID" value="NZ_QQNA01000085.1"/>
</dbReference>
<name>A0A370BAY5_9ACTN</name>
<keyword evidence="3" id="KW-1185">Reference proteome</keyword>
<gene>
    <name evidence="2" type="ORF">DVH02_12485</name>
</gene>
<keyword evidence="1" id="KW-0812">Transmembrane</keyword>